<dbReference type="GO" id="GO:0006412">
    <property type="term" value="P:translation"/>
    <property type="evidence" value="ECO:0007669"/>
    <property type="project" value="UniProtKB-UniRule"/>
</dbReference>
<dbReference type="GO" id="GO:0015935">
    <property type="term" value="C:small ribosomal subunit"/>
    <property type="evidence" value="ECO:0007669"/>
    <property type="project" value="InterPro"/>
</dbReference>
<dbReference type="GO" id="GO:0042274">
    <property type="term" value="P:ribosomal small subunit biogenesis"/>
    <property type="evidence" value="ECO:0007669"/>
    <property type="project" value="TreeGrafter"/>
</dbReference>
<dbReference type="Pfam" id="PF01479">
    <property type="entry name" value="S4"/>
    <property type="match status" value="1"/>
</dbReference>
<dbReference type="AlphaFoldDB" id="A0A088CJU2"/>
<keyword evidence="5 7" id="KW-0687">Ribonucleoprotein</keyword>
<comment type="function">
    <text evidence="7">One of the primary rRNA binding proteins, it binds directly to 16S rRNA where it nucleates assembly of the body of the 30S subunit.</text>
</comment>
<dbReference type="CDD" id="cd00165">
    <property type="entry name" value="S4"/>
    <property type="match status" value="1"/>
</dbReference>
<dbReference type="Pfam" id="PF00163">
    <property type="entry name" value="Ribosomal_S4"/>
    <property type="match status" value="1"/>
</dbReference>
<dbReference type="NCBIfam" id="TIGR01017">
    <property type="entry name" value="rpsD_bact"/>
    <property type="match status" value="1"/>
</dbReference>
<comment type="subunit">
    <text evidence="7">Part of the 30S ribosomal subunit. Contacts protein S5. The interaction surface between S4 and S5 is involved in control of translational fidelity.</text>
</comment>
<dbReference type="NCBIfam" id="NF003717">
    <property type="entry name" value="PRK05327.1"/>
    <property type="match status" value="1"/>
</dbReference>
<dbReference type="InterPro" id="IPR036986">
    <property type="entry name" value="S4_RNA-bd_sf"/>
</dbReference>
<evidence type="ECO:0000256" key="4">
    <source>
        <dbReference type="ARBA" id="ARBA00022980"/>
    </source>
</evidence>
<dbReference type="SUPFAM" id="SSF55174">
    <property type="entry name" value="Alpha-L RNA-binding motif"/>
    <property type="match status" value="1"/>
</dbReference>
<accession>A0A088CJU2</accession>
<comment type="similarity">
    <text evidence="1 7 8">Belongs to the universal ribosomal protein uS4 family.</text>
</comment>
<dbReference type="InterPro" id="IPR002942">
    <property type="entry name" value="S4_RNA-bd"/>
</dbReference>
<dbReference type="GO" id="GO:0003735">
    <property type="term" value="F:structural constituent of ribosome"/>
    <property type="evidence" value="ECO:0007669"/>
    <property type="project" value="InterPro"/>
</dbReference>
<evidence type="ECO:0000256" key="7">
    <source>
        <dbReference type="HAMAP-Rule" id="MF_01306"/>
    </source>
</evidence>
<dbReference type="SMART" id="SM00363">
    <property type="entry name" value="S4"/>
    <property type="match status" value="1"/>
</dbReference>
<sequence length="210" mass="24738">MKYTFNIYLFFFFFMVRTIEPKLKRIRRLGDIPGLTEKVSIRSAFLDPQTGKPKKLSEYGYRLKEKQKLRFYYGVTEKQLIRYMKKAKASKNPTGKALIQFLEMRLDNIIFRAGVTSTVSQARQLVNHGHVKVNNQRVNIPSFQCRIDDSISFRHFEKTDLPIARSFPPCNHLEVDFKKSVIKVTKKADISSLPFQLNEMRVIEYYSRKI</sequence>
<evidence type="ECO:0000259" key="10">
    <source>
        <dbReference type="SMART" id="SM01390"/>
    </source>
</evidence>
<dbReference type="EMBL" id="KJ746597">
    <property type="protein sequence ID" value="AID67492.1"/>
    <property type="molecule type" value="Genomic_DNA"/>
</dbReference>
<dbReference type="GO" id="GO:0009507">
    <property type="term" value="C:chloroplast"/>
    <property type="evidence" value="ECO:0007669"/>
    <property type="project" value="UniProtKB-SubCell"/>
</dbReference>
<protein>
    <recommendedName>
        <fullName evidence="6 7">Small ribosomal subunit protein uS4c</fullName>
    </recommendedName>
</protein>
<feature type="domain" description="Small ribosomal subunit protein uS4 N-terminal" evidence="10">
    <location>
        <begin position="17"/>
        <end position="103"/>
    </location>
</feature>
<organism evidence="11">
    <name type="scientific">Prasinococcus sp. CCMP1194</name>
    <dbReference type="NCBI Taxonomy" id="110672"/>
    <lineage>
        <taxon>Eukaryota</taxon>
        <taxon>Viridiplantae</taxon>
        <taxon>Prasinodermophyta</taxon>
        <taxon>Palmophyllophyceae</taxon>
        <taxon>Prasinococcales</taxon>
        <taxon>Prasinococcaceae</taxon>
        <taxon>Prasinococcus</taxon>
    </lineage>
</organism>
<keyword evidence="11" id="KW-0934">Plastid</keyword>
<gene>
    <name evidence="7 11" type="primary">rps4</name>
</gene>
<keyword evidence="3 7" id="KW-0694">RNA-binding</keyword>
<evidence type="ECO:0000256" key="5">
    <source>
        <dbReference type="ARBA" id="ARBA00023274"/>
    </source>
</evidence>
<keyword evidence="2 7" id="KW-0699">rRNA-binding</keyword>
<comment type="subcellular location">
    <subcellularLocation>
        <location evidence="7">Plastid</location>
        <location evidence="7">Chloroplast</location>
    </subcellularLocation>
</comment>
<keyword evidence="4 7" id="KW-0689">Ribosomal protein</keyword>
<evidence type="ECO:0000256" key="3">
    <source>
        <dbReference type="ARBA" id="ARBA00022884"/>
    </source>
</evidence>
<keyword evidence="11" id="KW-0150">Chloroplast</keyword>
<evidence type="ECO:0000256" key="6">
    <source>
        <dbReference type="ARBA" id="ARBA00035158"/>
    </source>
</evidence>
<evidence type="ECO:0000256" key="8">
    <source>
        <dbReference type="RuleBase" id="RU003699"/>
    </source>
</evidence>
<dbReference type="PROSITE" id="PS00632">
    <property type="entry name" value="RIBOSOMAL_S4"/>
    <property type="match status" value="1"/>
</dbReference>
<dbReference type="InterPro" id="IPR018079">
    <property type="entry name" value="Ribosomal_uS4_CS"/>
</dbReference>
<proteinExistence type="inferred from homology"/>
<evidence type="ECO:0000259" key="9">
    <source>
        <dbReference type="SMART" id="SM00363"/>
    </source>
</evidence>
<dbReference type="PANTHER" id="PTHR11831">
    <property type="entry name" value="30S 40S RIBOSOMAL PROTEIN"/>
    <property type="match status" value="1"/>
</dbReference>
<dbReference type="InterPro" id="IPR005709">
    <property type="entry name" value="Ribosomal_uS4_bac-type"/>
</dbReference>
<geneLocation type="chloroplast" evidence="11"/>
<dbReference type="SMART" id="SM01390">
    <property type="entry name" value="Ribosomal_S4"/>
    <property type="match status" value="1"/>
</dbReference>
<dbReference type="Gene3D" id="3.10.290.10">
    <property type="entry name" value="RNA-binding S4 domain"/>
    <property type="match status" value="1"/>
</dbReference>
<dbReference type="InterPro" id="IPR022801">
    <property type="entry name" value="Ribosomal_uS4"/>
</dbReference>
<dbReference type="InterPro" id="IPR001912">
    <property type="entry name" value="Ribosomal_uS4_N"/>
</dbReference>
<evidence type="ECO:0000256" key="1">
    <source>
        <dbReference type="ARBA" id="ARBA00007465"/>
    </source>
</evidence>
<dbReference type="Gene3D" id="1.10.1050.10">
    <property type="entry name" value="Ribosomal Protein S4 Delta 41, Chain A, domain 1"/>
    <property type="match status" value="1"/>
</dbReference>
<dbReference type="PROSITE" id="PS50889">
    <property type="entry name" value="S4"/>
    <property type="match status" value="1"/>
</dbReference>
<evidence type="ECO:0000313" key="11">
    <source>
        <dbReference type="EMBL" id="AID67492.1"/>
    </source>
</evidence>
<dbReference type="PANTHER" id="PTHR11831:SF4">
    <property type="entry name" value="SMALL RIBOSOMAL SUBUNIT PROTEIN US4M"/>
    <property type="match status" value="1"/>
</dbReference>
<dbReference type="HAMAP" id="MF_01306_B">
    <property type="entry name" value="Ribosomal_uS4_B"/>
    <property type="match status" value="1"/>
</dbReference>
<feature type="domain" description="RNA-binding S4" evidence="9">
    <location>
        <begin position="104"/>
        <end position="162"/>
    </location>
</feature>
<dbReference type="FunFam" id="3.10.290.10:FF:000001">
    <property type="entry name" value="30S ribosomal protein S4"/>
    <property type="match status" value="1"/>
</dbReference>
<dbReference type="GO" id="GO:0019843">
    <property type="term" value="F:rRNA binding"/>
    <property type="evidence" value="ECO:0007669"/>
    <property type="project" value="UniProtKB-UniRule"/>
</dbReference>
<comment type="function">
    <text evidence="7">With S5 and S12 plays an important role in translational accuracy.</text>
</comment>
<name>A0A088CJU2_9VIRI</name>
<evidence type="ECO:0000256" key="2">
    <source>
        <dbReference type="ARBA" id="ARBA00022730"/>
    </source>
</evidence>
<reference evidence="11" key="1">
    <citation type="journal article" date="2014" name="BMC Genomics">
        <title>Six newly sequenced chloroplast genomes from prasinophyte green algae provide insights into the relationships among prasinophyte lineages and the diversity of streamlined genome architecture in picoplanktonic species.</title>
        <authorList>
            <person name="Lemieux C."/>
            <person name="Otis C."/>
            <person name="Turmel M."/>
        </authorList>
    </citation>
    <scope>NUCLEOTIDE SEQUENCE</scope>
</reference>